<name>A0A811UFK6_CERCA</name>
<feature type="compositionally biased region" description="Polar residues" evidence="1">
    <location>
        <begin position="234"/>
        <end position="243"/>
    </location>
</feature>
<feature type="compositionally biased region" description="Low complexity" evidence="1">
    <location>
        <begin position="173"/>
        <end position="184"/>
    </location>
</feature>
<evidence type="ECO:0000256" key="1">
    <source>
        <dbReference type="SAM" id="MobiDB-lite"/>
    </source>
</evidence>
<gene>
    <name evidence="2" type="ORF">CCAP1982_LOCUS5766</name>
</gene>
<comment type="caution">
    <text evidence="2">The sequence shown here is derived from an EMBL/GenBank/DDBJ whole genome shotgun (WGS) entry which is preliminary data.</text>
</comment>
<dbReference type="AlphaFoldDB" id="A0A811UFK6"/>
<feature type="region of interest" description="Disordered" evidence="1">
    <location>
        <begin position="171"/>
        <end position="252"/>
    </location>
</feature>
<dbReference type="Proteomes" id="UP000606786">
    <property type="component" value="Unassembled WGS sequence"/>
</dbReference>
<dbReference type="EMBL" id="CAJHJT010000012">
    <property type="protein sequence ID" value="CAD6997118.1"/>
    <property type="molecule type" value="Genomic_DNA"/>
</dbReference>
<keyword evidence="3" id="KW-1185">Reference proteome</keyword>
<sequence>MTTEDLQNHTKIIMQNALAKRKFEEQQTNILGMQKLLQLNAVATAAAAAAAAATGNKQQHHQQQHHHSQLTAHSRLTAGALTTNRATNGNGNRRLQALQNLFNDSNGKVDSIDGVPSKSGFTNSFHSMKSQSNHSGVGMYRNSIHGNNNSNMSINRRRSFPCKFTNVGHFVVPPTNETSNSSETDSQREQQPTSSAQSHDDHTETHCHSNPYHDKNDANNNCTQVDMESAYDAHQTQLQQPAVVSTGCDEHQ</sequence>
<accession>A0A811UFK6</accession>
<proteinExistence type="predicted"/>
<evidence type="ECO:0000313" key="3">
    <source>
        <dbReference type="Proteomes" id="UP000606786"/>
    </source>
</evidence>
<evidence type="ECO:0000313" key="2">
    <source>
        <dbReference type="EMBL" id="CAD6997118.1"/>
    </source>
</evidence>
<protein>
    <submittedName>
        <fullName evidence="2">(Mediterranean fruit fly) hypothetical protein</fullName>
    </submittedName>
</protein>
<organism evidence="2 3">
    <name type="scientific">Ceratitis capitata</name>
    <name type="common">Mediterranean fruit fly</name>
    <name type="synonym">Tephritis capitata</name>
    <dbReference type="NCBI Taxonomy" id="7213"/>
    <lineage>
        <taxon>Eukaryota</taxon>
        <taxon>Metazoa</taxon>
        <taxon>Ecdysozoa</taxon>
        <taxon>Arthropoda</taxon>
        <taxon>Hexapoda</taxon>
        <taxon>Insecta</taxon>
        <taxon>Pterygota</taxon>
        <taxon>Neoptera</taxon>
        <taxon>Endopterygota</taxon>
        <taxon>Diptera</taxon>
        <taxon>Brachycera</taxon>
        <taxon>Muscomorpha</taxon>
        <taxon>Tephritoidea</taxon>
        <taxon>Tephritidae</taxon>
        <taxon>Ceratitis</taxon>
        <taxon>Ceratitis</taxon>
    </lineage>
</organism>
<reference evidence="2" key="1">
    <citation type="submission" date="2020-11" db="EMBL/GenBank/DDBJ databases">
        <authorList>
            <person name="Whitehead M."/>
        </authorList>
    </citation>
    <scope>NUCLEOTIDE SEQUENCE</scope>
    <source>
        <strain evidence="2">EGII</strain>
    </source>
</reference>
<feature type="compositionally biased region" description="Basic and acidic residues" evidence="1">
    <location>
        <begin position="198"/>
        <end position="217"/>
    </location>
</feature>
<dbReference type="OrthoDB" id="8916892at2759"/>